<evidence type="ECO:0000256" key="5">
    <source>
        <dbReference type="PIRSR" id="PIRSR036289-51"/>
    </source>
</evidence>
<evidence type="ECO:0000256" key="1">
    <source>
        <dbReference type="ARBA" id="ARBA00006768"/>
    </source>
</evidence>
<evidence type="ECO:0000313" key="9">
    <source>
        <dbReference type="EMBL" id="ADK80024.1"/>
    </source>
</evidence>
<dbReference type="InterPro" id="IPR011013">
    <property type="entry name" value="Gal_mutarotase_sf_dom"/>
</dbReference>
<feature type="active site" description="Proton donor" evidence="4">
    <location>
        <position position="482"/>
    </location>
</feature>
<dbReference type="Pfam" id="PF03636">
    <property type="entry name" value="Glyco_hydro_65N"/>
    <property type="match status" value="1"/>
</dbReference>
<dbReference type="Pfam" id="PF03633">
    <property type="entry name" value="Glyco_hydro_65C"/>
    <property type="match status" value="1"/>
</dbReference>
<feature type="domain" description="Glycoside hydrolase family 65 central catalytic" evidence="6">
    <location>
        <begin position="306"/>
        <end position="678"/>
    </location>
</feature>
<name>E1RCE4_SEDSS</name>
<keyword evidence="3" id="KW-0808">Transferase</keyword>
<evidence type="ECO:0000313" key="10">
    <source>
        <dbReference type="Proteomes" id="UP000002318"/>
    </source>
</evidence>
<dbReference type="InterPro" id="IPR005194">
    <property type="entry name" value="Glyco_hydro_65_C"/>
</dbReference>
<dbReference type="InterPro" id="IPR008928">
    <property type="entry name" value="6-hairpin_glycosidase_sf"/>
</dbReference>
<feature type="domain" description="Glycoside hydrolase family 65 N-terminal" evidence="8">
    <location>
        <begin position="28"/>
        <end position="251"/>
    </location>
</feature>
<dbReference type="Gene3D" id="1.50.10.10">
    <property type="match status" value="1"/>
</dbReference>
<dbReference type="InterPro" id="IPR005195">
    <property type="entry name" value="Glyco_hydro_65_M"/>
</dbReference>
<dbReference type="SUPFAM" id="SSF74650">
    <property type="entry name" value="Galactose mutarotase-like"/>
    <property type="match status" value="1"/>
</dbReference>
<dbReference type="Gene3D" id="2.60.420.10">
    <property type="entry name" value="Maltose phosphorylase, domain 3"/>
    <property type="match status" value="1"/>
</dbReference>
<dbReference type="PANTHER" id="PTHR11051:SF8">
    <property type="entry name" value="PROTEIN-GLUCOSYLGALACTOSYLHYDROXYLYSINE GLUCOSIDASE"/>
    <property type="match status" value="1"/>
</dbReference>
<evidence type="ECO:0000256" key="4">
    <source>
        <dbReference type="PIRSR" id="PIRSR036289-50"/>
    </source>
</evidence>
<reference evidence="9 10" key="1">
    <citation type="journal article" date="2010" name="Stand. Genomic Sci.">
        <title>Complete genome sequence of Spirochaeta smaragdinae type strain (SEBR 4228).</title>
        <authorList>
            <person name="Mavromatis K."/>
            <person name="Yasawong M."/>
            <person name="Chertkov O."/>
            <person name="Lapidus A."/>
            <person name="Lucas S."/>
            <person name="Nolan M."/>
            <person name="Del Rio T.G."/>
            <person name="Tice H."/>
            <person name="Cheng J.F."/>
            <person name="Pitluck S."/>
            <person name="Liolios K."/>
            <person name="Ivanova N."/>
            <person name="Tapia R."/>
            <person name="Han C."/>
            <person name="Bruce D."/>
            <person name="Goodwin L."/>
            <person name="Pati A."/>
            <person name="Chen A."/>
            <person name="Palaniappan K."/>
            <person name="Land M."/>
            <person name="Hauser L."/>
            <person name="Chang Y.J."/>
            <person name="Jeffries C.D."/>
            <person name="Detter J.C."/>
            <person name="Rohde M."/>
            <person name="Brambilla E."/>
            <person name="Spring S."/>
            <person name="Goker M."/>
            <person name="Sikorski J."/>
            <person name="Woyke T."/>
            <person name="Bristow J."/>
            <person name="Eisen J.A."/>
            <person name="Markowitz V."/>
            <person name="Hugenholtz P."/>
            <person name="Klenk H.P."/>
            <person name="Kyrpides N.C."/>
        </authorList>
    </citation>
    <scope>NUCLEOTIDE SEQUENCE [LARGE SCALE GENOMIC DNA]</scope>
    <source>
        <strain evidence="10">DSM 11293 / JCM 15392 / SEBR 4228</strain>
    </source>
</reference>
<feature type="domain" description="Glycoside hydrolase family 65 C-terminal" evidence="7">
    <location>
        <begin position="700"/>
        <end position="761"/>
    </location>
</feature>
<dbReference type="GO" id="GO:0005975">
    <property type="term" value="P:carbohydrate metabolic process"/>
    <property type="evidence" value="ECO:0007669"/>
    <property type="project" value="InterPro"/>
</dbReference>
<comment type="similarity">
    <text evidence="1">Belongs to the glycosyl hydrolase 65 family.</text>
</comment>
<dbReference type="Pfam" id="PF03632">
    <property type="entry name" value="Glyco_hydro_65m"/>
    <property type="match status" value="1"/>
</dbReference>
<dbReference type="Proteomes" id="UP000002318">
    <property type="component" value="Chromosome"/>
</dbReference>
<feature type="binding site" evidence="5">
    <location>
        <begin position="340"/>
        <end position="341"/>
    </location>
    <ligand>
        <name>substrate</name>
    </ligand>
</feature>
<accession>E1RCE4</accession>
<dbReference type="EMBL" id="CP002116">
    <property type="protein sequence ID" value="ADK80024.1"/>
    <property type="molecule type" value="Genomic_DNA"/>
</dbReference>
<dbReference type="OrthoDB" id="9758855at2"/>
<dbReference type="KEGG" id="ssm:Spirs_0890"/>
<evidence type="ECO:0000259" key="6">
    <source>
        <dbReference type="Pfam" id="PF03632"/>
    </source>
</evidence>
<organism evidence="9 10">
    <name type="scientific">Sediminispirochaeta smaragdinae (strain DSM 11293 / JCM 15392 / SEBR 4228)</name>
    <name type="common">Spirochaeta smaragdinae</name>
    <dbReference type="NCBI Taxonomy" id="573413"/>
    <lineage>
        <taxon>Bacteria</taxon>
        <taxon>Pseudomonadati</taxon>
        <taxon>Spirochaetota</taxon>
        <taxon>Spirochaetia</taxon>
        <taxon>Spirochaetales</taxon>
        <taxon>Spirochaetaceae</taxon>
        <taxon>Sediminispirochaeta</taxon>
    </lineage>
</organism>
<dbReference type="GO" id="GO:0030246">
    <property type="term" value="F:carbohydrate binding"/>
    <property type="evidence" value="ECO:0007669"/>
    <property type="project" value="InterPro"/>
</dbReference>
<dbReference type="CAZy" id="GH65">
    <property type="family name" value="Glycoside Hydrolase Family 65"/>
</dbReference>
<dbReference type="InterPro" id="IPR037018">
    <property type="entry name" value="GH65_N"/>
</dbReference>
<protein>
    <submittedName>
        <fullName evidence="9">Glycoside hydrolase family 65 central catalytic</fullName>
    </submittedName>
</protein>
<keyword evidence="2" id="KW-0328">Glycosyltransferase</keyword>
<evidence type="ECO:0000256" key="3">
    <source>
        <dbReference type="ARBA" id="ARBA00022679"/>
    </source>
</evidence>
<evidence type="ECO:0000256" key="2">
    <source>
        <dbReference type="ARBA" id="ARBA00022676"/>
    </source>
</evidence>
<dbReference type="eggNOG" id="COG1554">
    <property type="taxonomic scope" value="Bacteria"/>
</dbReference>
<dbReference type="GO" id="GO:0016757">
    <property type="term" value="F:glycosyltransferase activity"/>
    <property type="evidence" value="ECO:0007669"/>
    <property type="project" value="UniProtKB-KW"/>
</dbReference>
<dbReference type="PANTHER" id="PTHR11051">
    <property type="entry name" value="GLYCOSYL HYDROLASE-RELATED"/>
    <property type="match status" value="1"/>
</dbReference>
<dbReference type="SUPFAM" id="SSF48208">
    <property type="entry name" value="Six-hairpin glycosidases"/>
    <property type="match status" value="1"/>
</dbReference>
<dbReference type="STRING" id="573413.Spirs_0890"/>
<dbReference type="HOGENOM" id="CLU_006285_2_1_12"/>
<dbReference type="GO" id="GO:0004553">
    <property type="term" value="F:hydrolase activity, hydrolyzing O-glycosyl compounds"/>
    <property type="evidence" value="ECO:0007669"/>
    <property type="project" value="TreeGrafter"/>
</dbReference>
<keyword evidence="10" id="KW-1185">Reference proteome</keyword>
<dbReference type="RefSeq" id="WP_013253488.1">
    <property type="nucleotide sequence ID" value="NC_014364.1"/>
</dbReference>
<keyword evidence="9" id="KW-0378">Hydrolase</keyword>
<dbReference type="Gene3D" id="2.70.98.40">
    <property type="entry name" value="Glycoside hydrolase, family 65, N-terminal domain"/>
    <property type="match status" value="1"/>
</dbReference>
<evidence type="ECO:0000259" key="8">
    <source>
        <dbReference type="Pfam" id="PF03636"/>
    </source>
</evidence>
<sequence length="771" mass="86786">MKSSPHFAGPWLLEQGVHNEEGVVAMGSNFLCANGYLGYRGTFPHWRKESYVACVVEDTWDNADGTWSELSSIPNGLYFRVENAEGKALQTSTAPEAKSFLRLDLEKALLSGSMDFDLPESGRMTCSFTRLANISGIHLLAQRIVLSADTDCSIIAVVGIDTDVWSLNGNHFATLAKAQRATNAGPGIDMRTGQSGIDIALRQALLLNGTKPKEGTNFTIQEGIMLRPFHLDLRAGESVTIDVGVSIYSSRDLPTPQEEAEEDAKQFLEQGFDAIREEHEACWKKIWERYTVSVDSDDDAWGILNFNTYHNVIATPAHSDHLPIGARGLSCQAYQGAAFWDQEIFNLPGHLYAQPETARRLLIYRYKTLDGARRKAARLGFEGAFYAWISGDSGDELCPDYFFKDVLTGRKIRNHFNDWQIHISPDIAYAIRSYRIATDDHAFTVGEGAEILFEVARFIASRVVWLPRKGRYEIHQVLGPDEYHENANNNLFTNVQCRFALTEALETLQRLKREQPKRLEELTSLLQLEEQEIALWKDIADKLFIPGIDPTTGLLPQFDGYFDLEDIAPSELAGRLKDSNEYWGWPNGIAFETQVIKQADVIQLFYQYPHLYDKETMRRNYRYYEKRTQHRSSLSPAVHAIVAARLGFADEAYRYFLEAGLIDLYNSKPAISGGTFIGGIHTAACGIARQMAIQGFAGVEAYEGGIRFEPALPEVWKKLSFPFYYHGNRIEVTVGKKQARFEHKGKGKPIQLLLPEKAVELKAGESVEVYL</sequence>
<dbReference type="InterPro" id="IPR017045">
    <property type="entry name" value="Malt_Pase/Glycosyl_Hdrlase"/>
</dbReference>
<dbReference type="AlphaFoldDB" id="E1RCE4"/>
<gene>
    <name evidence="9" type="ordered locus">Spirs_0890</name>
</gene>
<dbReference type="InterPro" id="IPR012341">
    <property type="entry name" value="6hp_glycosidase-like_sf"/>
</dbReference>
<dbReference type="PIRSF" id="PIRSF036289">
    <property type="entry name" value="Glycosyl_hydrolase_malt_phosph"/>
    <property type="match status" value="1"/>
</dbReference>
<proteinExistence type="inferred from homology"/>
<feature type="binding site" evidence="5">
    <location>
        <begin position="597"/>
        <end position="598"/>
    </location>
    <ligand>
        <name>substrate</name>
    </ligand>
</feature>
<dbReference type="InterPro" id="IPR005196">
    <property type="entry name" value="Glyco_hydro_65_N"/>
</dbReference>
<evidence type="ECO:0000259" key="7">
    <source>
        <dbReference type="Pfam" id="PF03633"/>
    </source>
</evidence>